<dbReference type="SMART" id="SM00923">
    <property type="entry name" value="MbtH"/>
    <property type="match status" value="1"/>
</dbReference>
<dbReference type="InterPro" id="IPR037407">
    <property type="entry name" value="MLP_fam"/>
</dbReference>
<dbReference type="InterPro" id="IPR038020">
    <property type="entry name" value="MbtH-like_sf"/>
</dbReference>
<dbReference type="InterPro" id="IPR005153">
    <property type="entry name" value="MbtH-like_dom"/>
</dbReference>
<keyword evidence="3" id="KW-1185">Reference proteome</keyword>
<name>A0ABV5CUA0_9ACTN</name>
<dbReference type="SUPFAM" id="SSF160582">
    <property type="entry name" value="MbtH-like"/>
    <property type="match status" value="1"/>
</dbReference>
<dbReference type="PANTHER" id="PTHR38444">
    <property type="entry name" value="ENTEROBACTIN BIOSYNTHESIS PROTEIN YBDZ"/>
    <property type="match status" value="1"/>
</dbReference>
<feature type="domain" description="MbtH-like" evidence="1">
    <location>
        <begin position="2"/>
        <end position="52"/>
    </location>
</feature>
<dbReference type="EMBL" id="JBCGDC010000040">
    <property type="protein sequence ID" value="MFB6394576.1"/>
    <property type="molecule type" value="Genomic_DNA"/>
</dbReference>
<proteinExistence type="predicted"/>
<accession>A0ABV5CUA0</accession>
<dbReference type="PANTHER" id="PTHR38444:SF1">
    <property type="entry name" value="ENTEROBACTIN BIOSYNTHESIS PROTEIN YBDZ"/>
    <property type="match status" value="1"/>
</dbReference>
<sequence>MYDDEDDDRTFVVVRNDEEQYSIWPQGRDLPPGWVDVGVAGPKTVCLGHIREVWTDLRPKSVRRLAAPAGREPHVE</sequence>
<organism evidence="2 3">
    <name type="scientific">Polymorphospora lycopeni</name>
    <dbReference type="NCBI Taxonomy" id="3140240"/>
    <lineage>
        <taxon>Bacteria</taxon>
        <taxon>Bacillati</taxon>
        <taxon>Actinomycetota</taxon>
        <taxon>Actinomycetes</taxon>
        <taxon>Micromonosporales</taxon>
        <taxon>Micromonosporaceae</taxon>
        <taxon>Polymorphospora</taxon>
    </lineage>
</organism>
<reference evidence="2 3" key="1">
    <citation type="submission" date="2024-04" db="EMBL/GenBank/DDBJ databases">
        <title>Polymorphospora sp. isolated from Baiyangdian Lake in Xiong'an New Area.</title>
        <authorList>
            <person name="Zhang X."/>
            <person name="Liu J."/>
        </authorList>
    </citation>
    <scope>NUCLEOTIDE SEQUENCE [LARGE SCALE GENOMIC DNA]</scope>
    <source>
        <strain evidence="2 3">2-325</strain>
    </source>
</reference>
<evidence type="ECO:0000313" key="2">
    <source>
        <dbReference type="EMBL" id="MFB6394576.1"/>
    </source>
</evidence>
<dbReference type="RefSeq" id="WP_364220340.1">
    <property type="nucleotide sequence ID" value="NZ_JBCGDC010000040.1"/>
</dbReference>
<protein>
    <submittedName>
        <fullName evidence="2">MbtH family protein</fullName>
    </submittedName>
</protein>
<dbReference type="Pfam" id="PF03621">
    <property type="entry name" value="MbtH"/>
    <property type="match status" value="1"/>
</dbReference>
<dbReference type="Gene3D" id="3.90.820.10">
    <property type="entry name" value="Structural Genomics, Unknown Function 30-nov-00 1gh9 Mol_id"/>
    <property type="match status" value="1"/>
</dbReference>
<evidence type="ECO:0000313" key="3">
    <source>
        <dbReference type="Proteomes" id="UP001582793"/>
    </source>
</evidence>
<comment type="caution">
    <text evidence="2">The sequence shown here is derived from an EMBL/GenBank/DDBJ whole genome shotgun (WGS) entry which is preliminary data.</text>
</comment>
<dbReference type="Proteomes" id="UP001582793">
    <property type="component" value="Unassembled WGS sequence"/>
</dbReference>
<gene>
    <name evidence="2" type="ORF">AAFH96_15880</name>
</gene>
<evidence type="ECO:0000259" key="1">
    <source>
        <dbReference type="SMART" id="SM00923"/>
    </source>
</evidence>